<feature type="transmembrane region" description="Helical" evidence="1">
    <location>
        <begin position="81"/>
        <end position="99"/>
    </location>
</feature>
<accession>A0A8H7T5L8</accession>
<dbReference type="OrthoDB" id="5415655at2759"/>
<evidence type="ECO:0000313" key="3">
    <source>
        <dbReference type="Proteomes" id="UP000664132"/>
    </source>
</evidence>
<name>A0A8H7T5L8_9HELO</name>
<gene>
    <name evidence="2" type="ORF">IFR04_011659</name>
</gene>
<keyword evidence="1" id="KW-0472">Membrane</keyword>
<feature type="transmembrane region" description="Helical" evidence="1">
    <location>
        <begin position="17"/>
        <end position="38"/>
    </location>
</feature>
<comment type="caution">
    <text evidence="2">The sequence shown here is derived from an EMBL/GenBank/DDBJ whole genome shotgun (WGS) entry which is preliminary data.</text>
</comment>
<dbReference type="Proteomes" id="UP000664132">
    <property type="component" value="Unassembled WGS sequence"/>
</dbReference>
<evidence type="ECO:0000313" key="2">
    <source>
        <dbReference type="EMBL" id="KAG4415200.1"/>
    </source>
</evidence>
<keyword evidence="1" id="KW-0812">Transmembrane</keyword>
<keyword evidence="1" id="KW-1133">Transmembrane helix</keyword>
<protein>
    <submittedName>
        <fullName evidence="2">Uncharacterized protein</fullName>
    </submittedName>
</protein>
<reference evidence="2" key="1">
    <citation type="submission" date="2021-02" db="EMBL/GenBank/DDBJ databases">
        <title>Genome sequence Cadophora malorum strain M34.</title>
        <authorList>
            <person name="Stefanovic E."/>
            <person name="Vu D."/>
            <person name="Scully C."/>
            <person name="Dijksterhuis J."/>
            <person name="Roader J."/>
            <person name="Houbraken J."/>
        </authorList>
    </citation>
    <scope>NUCLEOTIDE SEQUENCE</scope>
    <source>
        <strain evidence="2">M34</strain>
    </source>
</reference>
<dbReference type="EMBL" id="JAFJYH010000231">
    <property type="protein sequence ID" value="KAG4415200.1"/>
    <property type="molecule type" value="Genomic_DNA"/>
</dbReference>
<evidence type="ECO:0000256" key="1">
    <source>
        <dbReference type="SAM" id="Phobius"/>
    </source>
</evidence>
<sequence length="105" mass="12007">MDSSTGSIMDHIDTTTIISLLAVLAILTTSYLLSLSLLHRSTPSRLRILFIWHFFDFLIHSIFEGSFLYNCFFTSAPFDPAVHHPALITNFLLCISRWLKALVYK</sequence>
<organism evidence="2 3">
    <name type="scientific">Cadophora malorum</name>
    <dbReference type="NCBI Taxonomy" id="108018"/>
    <lineage>
        <taxon>Eukaryota</taxon>
        <taxon>Fungi</taxon>
        <taxon>Dikarya</taxon>
        <taxon>Ascomycota</taxon>
        <taxon>Pezizomycotina</taxon>
        <taxon>Leotiomycetes</taxon>
        <taxon>Helotiales</taxon>
        <taxon>Ploettnerulaceae</taxon>
        <taxon>Cadophora</taxon>
    </lineage>
</organism>
<keyword evidence="3" id="KW-1185">Reference proteome</keyword>
<proteinExistence type="predicted"/>
<feature type="transmembrane region" description="Helical" evidence="1">
    <location>
        <begin position="50"/>
        <end position="69"/>
    </location>
</feature>
<dbReference type="AlphaFoldDB" id="A0A8H7T5L8"/>